<feature type="domain" description="CN hydrolase" evidence="1">
    <location>
        <begin position="4"/>
        <end position="230"/>
    </location>
</feature>
<dbReference type="AlphaFoldDB" id="A0A9J6RKB9"/>
<evidence type="ECO:0000259" key="1">
    <source>
        <dbReference type="PROSITE" id="PS50263"/>
    </source>
</evidence>
<name>A0A9J6RKB9_9GAMM</name>
<dbReference type="RefSeq" id="WP_258330823.1">
    <property type="nucleotide sequence ID" value="NZ_JAPTGG010000003.1"/>
</dbReference>
<keyword evidence="3" id="KW-1185">Reference proteome</keyword>
<accession>A0A9J6RKB9</accession>
<dbReference type="Pfam" id="PF00795">
    <property type="entry name" value="CN_hydrolase"/>
    <property type="match status" value="1"/>
</dbReference>
<comment type="caution">
    <text evidence="2">The sequence shown here is derived from an EMBL/GenBank/DDBJ whole genome shotgun (WGS) entry which is preliminary data.</text>
</comment>
<evidence type="ECO:0000313" key="3">
    <source>
        <dbReference type="Proteomes" id="UP001069090"/>
    </source>
</evidence>
<organism evidence="2 3">
    <name type="scientific">Dasania phycosphaerae</name>
    <dbReference type="NCBI Taxonomy" id="2950436"/>
    <lineage>
        <taxon>Bacteria</taxon>
        <taxon>Pseudomonadati</taxon>
        <taxon>Pseudomonadota</taxon>
        <taxon>Gammaproteobacteria</taxon>
        <taxon>Cellvibrionales</taxon>
        <taxon>Spongiibacteraceae</taxon>
        <taxon>Dasania</taxon>
    </lineage>
</organism>
<dbReference type="Gene3D" id="3.60.110.10">
    <property type="entry name" value="Carbon-nitrogen hydrolase"/>
    <property type="match status" value="1"/>
</dbReference>
<dbReference type="PANTHER" id="PTHR23088:SF27">
    <property type="entry name" value="DEAMINATED GLUTATHIONE AMIDASE"/>
    <property type="match status" value="1"/>
</dbReference>
<gene>
    <name evidence="2" type="ORF">O0V09_05640</name>
</gene>
<dbReference type="InterPro" id="IPR003010">
    <property type="entry name" value="C-N_Hydrolase"/>
</dbReference>
<dbReference type="PANTHER" id="PTHR23088">
    <property type="entry name" value="NITRILASE-RELATED"/>
    <property type="match status" value="1"/>
</dbReference>
<sequence length="282" mass="31384">MSHFSIAGLQLELSNQDNFHFIEQEIERVKRVFPWVDMVVLSELSTFGTSTKLAQPMPGPAEQRYCDIAVKNKLWIITGSLFEQAGEHVYNTSSVINPQGEVVTRYRKLFPFYPYEKGVTPGEHCVVFDVPEVGRFGISICYDQWFPEISRSLACMGAEVILCPTLTGTIDRELELAIARTNAVVSQSYFFNINVAGRLGNGRSIVVGPDGQVIHQAGEKNEIIPIEVDLNHVRRVRERGVLGLGQTLKSFRDSQMQFPAYQPQAKQAGALAALGPLKKPGE</sequence>
<proteinExistence type="predicted"/>
<dbReference type="CDD" id="cd07197">
    <property type="entry name" value="nitrilase"/>
    <property type="match status" value="1"/>
</dbReference>
<dbReference type="PROSITE" id="PS50263">
    <property type="entry name" value="CN_HYDROLASE"/>
    <property type="match status" value="1"/>
</dbReference>
<reference evidence="2 3" key="1">
    <citation type="submission" date="2022-12" db="EMBL/GenBank/DDBJ databases">
        <title>Dasania phycosphaerae sp. nov., isolated from particulate material of the south coast of Korea.</title>
        <authorList>
            <person name="Jiang Y."/>
        </authorList>
    </citation>
    <scope>NUCLEOTIDE SEQUENCE [LARGE SCALE GENOMIC DNA]</scope>
    <source>
        <strain evidence="2 3">GY-19</strain>
    </source>
</reference>
<dbReference type="GO" id="GO:0016787">
    <property type="term" value="F:hydrolase activity"/>
    <property type="evidence" value="ECO:0007669"/>
    <property type="project" value="UniProtKB-KW"/>
</dbReference>
<dbReference type="EMBL" id="JAPTGG010000003">
    <property type="protein sequence ID" value="MCZ0864672.1"/>
    <property type="molecule type" value="Genomic_DNA"/>
</dbReference>
<protein>
    <submittedName>
        <fullName evidence="2">Carbon-nitrogen hydrolase family protein</fullName>
    </submittedName>
</protein>
<evidence type="ECO:0000313" key="2">
    <source>
        <dbReference type="EMBL" id="MCZ0864672.1"/>
    </source>
</evidence>
<dbReference type="InterPro" id="IPR036526">
    <property type="entry name" value="C-N_Hydrolase_sf"/>
</dbReference>
<dbReference type="SUPFAM" id="SSF56317">
    <property type="entry name" value="Carbon-nitrogen hydrolase"/>
    <property type="match status" value="1"/>
</dbReference>
<keyword evidence="2" id="KW-0378">Hydrolase</keyword>
<dbReference type="Proteomes" id="UP001069090">
    <property type="component" value="Unassembled WGS sequence"/>
</dbReference>